<evidence type="ECO:0000313" key="8">
    <source>
        <dbReference type="Proteomes" id="UP000222056"/>
    </source>
</evidence>
<dbReference type="STRING" id="29539.SAMN02745716_1877"/>
<evidence type="ECO:0000313" key="7">
    <source>
        <dbReference type="EMBL" id="SEH15213.1"/>
    </source>
</evidence>
<evidence type="ECO:0000256" key="5">
    <source>
        <dbReference type="ARBA" id="ARBA00023136"/>
    </source>
</evidence>
<feature type="transmembrane region" description="Helical" evidence="6">
    <location>
        <begin position="153"/>
        <end position="172"/>
    </location>
</feature>
<dbReference type="OrthoDB" id="5242769at2"/>
<organism evidence="7 8">
    <name type="scientific">Thermoleophilum album</name>
    <dbReference type="NCBI Taxonomy" id="29539"/>
    <lineage>
        <taxon>Bacteria</taxon>
        <taxon>Bacillati</taxon>
        <taxon>Actinomycetota</taxon>
        <taxon>Thermoleophilia</taxon>
        <taxon>Thermoleophilales</taxon>
        <taxon>Thermoleophilaceae</taxon>
        <taxon>Thermoleophilum</taxon>
    </lineage>
</organism>
<evidence type="ECO:0000256" key="6">
    <source>
        <dbReference type="SAM" id="Phobius"/>
    </source>
</evidence>
<keyword evidence="4 6" id="KW-1133">Transmembrane helix</keyword>
<feature type="transmembrane region" description="Helical" evidence="6">
    <location>
        <begin position="201"/>
        <end position="222"/>
    </location>
</feature>
<dbReference type="AlphaFoldDB" id="A0A1H6FYX1"/>
<gene>
    <name evidence="7" type="ORF">SAMN02745716_1877</name>
</gene>
<dbReference type="Proteomes" id="UP000222056">
    <property type="component" value="Unassembled WGS sequence"/>
</dbReference>
<proteinExistence type="predicted"/>
<dbReference type="NCBIfam" id="TIGR00374">
    <property type="entry name" value="flippase-like domain"/>
    <property type="match status" value="1"/>
</dbReference>
<evidence type="ECO:0008006" key="9">
    <source>
        <dbReference type="Google" id="ProtNLM"/>
    </source>
</evidence>
<feature type="transmembrane region" description="Helical" evidence="6">
    <location>
        <begin position="286"/>
        <end position="304"/>
    </location>
</feature>
<dbReference type="InterPro" id="IPR022791">
    <property type="entry name" value="L-PG_synthase/AglD"/>
</dbReference>
<accession>A0A1H6FYX1</accession>
<dbReference type="GO" id="GO:0005886">
    <property type="term" value="C:plasma membrane"/>
    <property type="evidence" value="ECO:0007669"/>
    <property type="project" value="UniProtKB-SubCell"/>
</dbReference>
<dbReference type="PANTHER" id="PTHR39087">
    <property type="entry name" value="UPF0104 MEMBRANE PROTEIN MJ1595"/>
    <property type="match status" value="1"/>
</dbReference>
<evidence type="ECO:0000256" key="3">
    <source>
        <dbReference type="ARBA" id="ARBA00022692"/>
    </source>
</evidence>
<dbReference type="EMBL" id="FNWJ01000002">
    <property type="protein sequence ID" value="SEH15213.1"/>
    <property type="molecule type" value="Genomic_DNA"/>
</dbReference>
<feature type="transmembrane region" description="Helical" evidence="6">
    <location>
        <begin position="34"/>
        <end position="55"/>
    </location>
</feature>
<evidence type="ECO:0000256" key="1">
    <source>
        <dbReference type="ARBA" id="ARBA00004651"/>
    </source>
</evidence>
<feature type="transmembrane region" description="Helical" evidence="6">
    <location>
        <begin position="123"/>
        <end position="141"/>
    </location>
</feature>
<keyword evidence="3 6" id="KW-0812">Transmembrane</keyword>
<evidence type="ECO:0000256" key="2">
    <source>
        <dbReference type="ARBA" id="ARBA00022475"/>
    </source>
</evidence>
<dbReference type="RefSeq" id="WP_093118432.1">
    <property type="nucleotide sequence ID" value="NZ_FNWJ01000002.1"/>
</dbReference>
<sequence>MNRRFAALQVAVSAVALAAVVWWASRQDAPQIPHSSGALAWLVGALGVYALATLLRAERWRRIIAVAGLRAPARDVYALTVVGYMGNNVLPARAGEMLRVVLLSRRSQAGKRQLLGTVVSERVLDAAALGLILVVVAYGLLHGAGLPSERPLLVAAGGALVLALAVALLQLLRSHPALARLRQLVRPLAQAPRALLGRRGILPLAGSIVIWSLEASVYFAVARAVGIEINPIDALYIVAITNLFAMLPAAPGYVGTFDAAVLFGIKAVGAASSLALSYLVLLRFVLFVPITLVGLGVLIARYGGWAAMRSALRVEASKA</sequence>
<dbReference type="PANTHER" id="PTHR39087:SF2">
    <property type="entry name" value="UPF0104 MEMBRANE PROTEIN MJ1595"/>
    <property type="match status" value="1"/>
</dbReference>
<feature type="transmembrane region" description="Helical" evidence="6">
    <location>
        <begin position="234"/>
        <end position="254"/>
    </location>
</feature>
<keyword evidence="8" id="KW-1185">Reference proteome</keyword>
<keyword evidence="2" id="KW-1003">Cell membrane</keyword>
<keyword evidence="5 6" id="KW-0472">Membrane</keyword>
<reference evidence="8" key="1">
    <citation type="submission" date="2016-10" db="EMBL/GenBank/DDBJ databases">
        <authorList>
            <person name="Varghese N."/>
            <person name="Submissions S."/>
        </authorList>
    </citation>
    <scope>NUCLEOTIDE SEQUENCE [LARGE SCALE GENOMIC DNA]</scope>
    <source>
        <strain evidence="8">ATCC 35263</strain>
    </source>
</reference>
<comment type="subcellular location">
    <subcellularLocation>
        <location evidence="1">Cell membrane</location>
        <topology evidence="1">Multi-pass membrane protein</topology>
    </subcellularLocation>
</comment>
<dbReference type="Pfam" id="PF03706">
    <property type="entry name" value="LPG_synthase_TM"/>
    <property type="match status" value="1"/>
</dbReference>
<evidence type="ECO:0000256" key="4">
    <source>
        <dbReference type="ARBA" id="ARBA00022989"/>
    </source>
</evidence>
<name>A0A1H6FYX1_THEAL</name>
<protein>
    <recommendedName>
        <fullName evidence="9">Lysylphosphatidylglycerol synthase TM region</fullName>
    </recommendedName>
</protein>